<dbReference type="PANTHER" id="PTHR41523:SF8">
    <property type="entry name" value="ETHYLENE RESPONSE SENSOR PROTEIN"/>
    <property type="match status" value="1"/>
</dbReference>
<comment type="catalytic activity">
    <reaction evidence="1">
        <text>ATP + protein L-histidine = ADP + protein N-phospho-L-histidine.</text>
        <dbReference type="EC" id="2.7.13.3"/>
    </reaction>
</comment>
<evidence type="ECO:0000256" key="5">
    <source>
        <dbReference type="ARBA" id="ARBA00022741"/>
    </source>
</evidence>
<dbReference type="Proteomes" id="UP000185728">
    <property type="component" value="Unassembled WGS sequence"/>
</dbReference>
<keyword evidence="3" id="KW-0597">Phosphoprotein</keyword>
<keyword evidence="7" id="KW-0067">ATP-binding</keyword>
<name>A0ABY1KJT9_9FLAO</name>
<dbReference type="SMART" id="SM00387">
    <property type="entry name" value="HATPase_c"/>
    <property type="match status" value="1"/>
</dbReference>
<evidence type="ECO:0000256" key="4">
    <source>
        <dbReference type="ARBA" id="ARBA00022679"/>
    </source>
</evidence>
<keyword evidence="4" id="KW-0808">Transferase</keyword>
<feature type="domain" description="Histidine kinase/HSP90-like ATPase" evidence="9">
    <location>
        <begin position="419"/>
        <end position="518"/>
    </location>
</feature>
<dbReference type="SUPFAM" id="SSF55874">
    <property type="entry name" value="ATPase domain of HSP90 chaperone/DNA topoisomerase II/histidine kinase"/>
    <property type="match status" value="1"/>
</dbReference>
<dbReference type="Pfam" id="PF07568">
    <property type="entry name" value="HisKA_2"/>
    <property type="match status" value="1"/>
</dbReference>
<dbReference type="PANTHER" id="PTHR41523">
    <property type="entry name" value="TWO-COMPONENT SYSTEM SENSOR PROTEIN"/>
    <property type="match status" value="1"/>
</dbReference>
<feature type="transmembrane region" description="Helical" evidence="8">
    <location>
        <begin position="276"/>
        <end position="297"/>
    </location>
</feature>
<sequence length="521" mass="60600">MLGKKLIIASTLLFLITCSIIWYLSVQRINLYEKNITLVEEITTENRLKDTESRLYELYNISKKNVIFLRDLIELDLKTNTPIEITQQKLSRFLNIDNNYFQVRLIDRRGMEMIRIENKSNPVTTNTQYKGDRDYFKKALALPKGKVYISEIELNVENQEVEVPHRPTIRFFTPIYLQNELKGIVGLNLNATHWLDNFKGQNISFLNSKNEVFHSSDNEKPYETLKTDLSKKNSFGHPYYHVRKINHEGKHLWTLYTKVNLASIQNQLSAYKKSTYITSAILTLGLMILLGIVYILYKKNKQVNALNKIVTQQLNERDTLLKEIHHRVKNNLQVITSLLSLQSSFINDEKIKALFRYSQYRINSMAIIHEMLYKSNDLSRIDYGRYVNQLATTLIASMKGRNKEIDLKLEAEELHLNLDTSVPLGLMINEIITNSLKYGFKNKNKGLITIKFEKAQYPNYLLHIGDNGSGFSETVNFRNTKSLGLKLIHMLSLQLKGNIEKDNTEEGTHYIITFQEIEQIS</sequence>
<keyword evidence="8" id="KW-0812">Transmembrane</keyword>
<keyword evidence="5" id="KW-0547">Nucleotide-binding</keyword>
<protein>
    <recommendedName>
        <fullName evidence="2">histidine kinase</fullName>
        <ecNumber evidence="2">2.7.13.3</ecNumber>
    </recommendedName>
</protein>
<dbReference type="Gene3D" id="3.30.450.20">
    <property type="entry name" value="PAS domain"/>
    <property type="match status" value="2"/>
</dbReference>
<keyword evidence="6 10" id="KW-0418">Kinase</keyword>
<dbReference type="InterPro" id="IPR029151">
    <property type="entry name" value="Sensor-like_sf"/>
</dbReference>
<organism evidence="10 11">
    <name type="scientific">Zobellia uliginosa</name>
    <dbReference type="NCBI Taxonomy" id="143224"/>
    <lineage>
        <taxon>Bacteria</taxon>
        <taxon>Pseudomonadati</taxon>
        <taxon>Bacteroidota</taxon>
        <taxon>Flavobacteriia</taxon>
        <taxon>Flavobacteriales</taxon>
        <taxon>Flavobacteriaceae</taxon>
        <taxon>Zobellia</taxon>
    </lineage>
</organism>
<keyword evidence="8" id="KW-0472">Membrane</keyword>
<dbReference type="InterPro" id="IPR011495">
    <property type="entry name" value="Sig_transdc_His_kin_sub2_dim/P"/>
</dbReference>
<evidence type="ECO:0000313" key="10">
    <source>
        <dbReference type="EMBL" id="SIS42567.1"/>
    </source>
</evidence>
<evidence type="ECO:0000259" key="9">
    <source>
        <dbReference type="SMART" id="SM00387"/>
    </source>
</evidence>
<dbReference type="RefSeq" id="WP_076453653.1">
    <property type="nucleotide sequence ID" value="NZ_FTOB01000001.1"/>
</dbReference>
<evidence type="ECO:0000256" key="7">
    <source>
        <dbReference type="ARBA" id="ARBA00022840"/>
    </source>
</evidence>
<evidence type="ECO:0000256" key="1">
    <source>
        <dbReference type="ARBA" id="ARBA00000085"/>
    </source>
</evidence>
<dbReference type="InterPro" id="IPR003594">
    <property type="entry name" value="HATPase_dom"/>
</dbReference>
<proteinExistence type="predicted"/>
<keyword evidence="11" id="KW-1185">Reference proteome</keyword>
<evidence type="ECO:0000256" key="6">
    <source>
        <dbReference type="ARBA" id="ARBA00022777"/>
    </source>
</evidence>
<dbReference type="Pfam" id="PF21623">
    <property type="entry name" value="HK_sensor_dom_bact"/>
    <property type="match status" value="1"/>
</dbReference>
<keyword evidence="8" id="KW-1133">Transmembrane helix</keyword>
<dbReference type="EC" id="2.7.13.3" evidence="2"/>
<gene>
    <name evidence="10" type="ORF">SAMN05421766_101862</name>
</gene>
<evidence type="ECO:0000313" key="11">
    <source>
        <dbReference type="Proteomes" id="UP000185728"/>
    </source>
</evidence>
<evidence type="ECO:0000256" key="2">
    <source>
        <dbReference type="ARBA" id="ARBA00012438"/>
    </source>
</evidence>
<evidence type="ECO:0000256" key="3">
    <source>
        <dbReference type="ARBA" id="ARBA00022553"/>
    </source>
</evidence>
<dbReference type="SUPFAM" id="SSF103190">
    <property type="entry name" value="Sensory domain-like"/>
    <property type="match status" value="1"/>
</dbReference>
<dbReference type="InterPro" id="IPR036890">
    <property type="entry name" value="HATPase_C_sf"/>
</dbReference>
<comment type="caution">
    <text evidence="10">The sequence shown here is derived from an EMBL/GenBank/DDBJ whole genome shotgun (WGS) entry which is preliminary data.</text>
</comment>
<reference evidence="10 11" key="1">
    <citation type="submission" date="2017-01" db="EMBL/GenBank/DDBJ databases">
        <authorList>
            <person name="Varghese N."/>
            <person name="Submissions S."/>
        </authorList>
    </citation>
    <scope>NUCLEOTIDE SEQUENCE [LARGE SCALE GENOMIC DNA]</scope>
    <source>
        <strain evidence="10 11">DSM 2061</strain>
    </source>
</reference>
<dbReference type="InterPro" id="IPR048760">
    <property type="entry name" value="VP0354-like_sensor_dom"/>
</dbReference>
<dbReference type="EMBL" id="FTOB01000001">
    <property type="protein sequence ID" value="SIS42567.1"/>
    <property type="molecule type" value="Genomic_DNA"/>
</dbReference>
<feature type="transmembrane region" description="Helical" evidence="8">
    <location>
        <begin position="6"/>
        <end position="24"/>
    </location>
</feature>
<accession>A0ABY1KJT9</accession>
<evidence type="ECO:0000256" key="8">
    <source>
        <dbReference type="SAM" id="Phobius"/>
    </source>
</evidence>
<dbReference type="GO" id="GO:0016301">
    <property type="term" value="F:kinase activity"/>
    <property type="evidence" value="ECO:0007669"/>
    <property type="project" value="UniProtKB-KW"/>
</dbReference>
<dbReference type="Gene3D" id="3.30.565.10">
    <property type="entry name" value="Histidine kinase-like ATPase, C-terminal domain"/>
    <property type="match status" value="1"/>
</dbReference>